<comment type="caution">
    <text evidence="2">The sequence shown here is derived from an EMBL/GenBank/DDBJ whole genome shotgun (WGS) entry which is preliminary data.</text>
</comment>
<keyword evidence="3" id="KW-1185">Reference proteome</keyword>
<sequence length="119" mass="13206">MAKQSQLLYFDLRNLKTDTRNVEQLIGDEPCTYLRVCDVLRQCSSAGTIWSKLVDLSRSLGLPDDRVAQVNSSLLIGSKTPLSILNEVLQNWRGKVSTNATLWNLTQALENLDLLDGAG</sequence>
<dbReference type="PROSITE" id="PS50017">
    <property type="entry name" value="DEATH_DOMAIN"/>
    <property type="match status" value="1"/>
</dbReference>
<gene>
    <name evidence="2" type="ORF">Ocin01_17190</name>
</gene>
<name>A0A1D2M987_ORCCI</name>
<dbReference type="AlphaFoldDB" id="A0A1D2M987"/>
<dbReference type="GO" id="GO:0007165">
    <property type="term" value="P:signal transduction"/>
    <property type="evidence" value="ECO:0007669"/>
    <property type="project" value="InterPro"/>
</dbReference>
<dbReference type="Pfam" id="PF00531">
    <property type="entry name" value="Death"/>
    <property type="match status" value="1"/>
</dbReference>
<accession>A0A1D2M987</accession>
<dbReference type="Proteomes" id="UP000094527">
    <property type="component" value="Unassembled WGS sequence"/>
</dbReference>
<feature type="domain" description="Death" evidence="1">
    <location>
        <begin position="56"/>
        <end position="119"/>
    </location>
</feature>
<evidence type="ECO:0000313" key="2">
    <source>
        <dbReference type="EMBL" id="ODM89492.1"/>
    </source>
</evidence>
<dbReference type="EMBL" id="LJIJ01002593">
    <property type="protein sequence ID" value="ODM89492.1"/>
    <property type="molecule type" value="Genomic_DNA"/>
</dbReference>
<protein>
    <recommendedName>
        <fullName evidence="1">Death domain-containing protein</fullName>
    </recommendedName>
</protein>
<dbReference type="InterPro" id="IPR000488">
    <property type="entry name" value="Death_dom"/>
</dbReference>
<proteinExistence type="predicted"/>
<reference evidence="2 3" key="1">
    <citation type="journal article" date="2016" name="Genome Biol. Evol.">
        <title>Gene Family Evolution Reflects Adaptation to Soil Environmental Stressors in the Genome of the Collembolan Orchesella cincta.</title>
        <authorList>
            <person name="Faddeeva-Vakhrusheva A."/>
            <person name="Derks M.F."/>
            <person name="Anvar S.Y."/>
            <person name="Agamennone V."/>
            <person name="Suring W."/>
            <person name="Smit S."/>
            <person name="van Straalen N.M."/>
            <person name="Roelofs D."/>
        </authorList>
    </citation>
    <scope>NUCLEOTIDE SEQUENCE [LARGE SCALE GENOMIC DNA]</scope>
    <source>
        <tissue evidence="2">Mixed pool</tissue>
    </source>
</reference>
<evidence type="ECO:0000259" key="1">
    <source>
        <dbReference type="PROSITE" id="PS50017"/>
    </source>
</evidence>
<evidence type="ECO:0000313" key="3">
    <source>
        <dbReference type="Proteomes" id="UP000094527"/>
    </source>
</evidence>
<organism evidence="2 3">
    <name type="scientific">Orchesella cincta</name>
    <name type="common">Springtail</name>
    <name type="synonym">Podura cincta</name>
    <dbReference type="NCBI Taxonomy" id="48709"/>
    <lineage>
        <taxon>Eukaryota</taxon>
        <taxon>Metazoa</taxon>
        <taxon>Ecdysozoa</taxon>
        <taxon>Arthropoda</taxon>
        <taxon>Hexapoda</taxon>
        <taxon>Collembola</taxon>
        <taxon>Entomobryomorpha</taxon>
        <taxon>Entomobryoidea</taxon>
        <taxon>Orchesellidae</taxon>
        <taxon>Orchesellinae</taxon>
        <taxon>Orchesella</taxon>
    </lineage>
</organism>